<dbReference type="Pfam" id="PF04055">
    <property type="entry name" value="Radical_SAM"/>
    <property type="match status" value="1"/>
</dbReference>
<dbReference type="SFLD" id="SFLDG01084">
    <property type="entry name" value="Uncharacterised_Radical_SAM_Su"/>
    <property type="match status" value="1"/>
</dbReference>
<evidence type="ECO:0000256" key="4">
    <source>
        <dbReference type="SAM" id="MobiDB-lite"/>
    </source>
</evidence>
<dbReference type="SMART" id="SM00729">
    <property type="entry name" value="Elp3"/>
    <property type="match status" value="1"/>
</dbReference>
<feature type="compositionally biased region" description="Basic and acidic residues" evidence="4">
    <location>
        <begin position="26"/>
        <end position="38"/>
    </location>
</feature>
<proteinExistence type="predicted"/>
<dbReference type="InterPro" id="IPR006638">
    <property type="entry name" value="Elp3/MiaA/NifB-like_rSAM"/>
</dbReference>
<feature type="region of interest" description="Disordered" evidence="4">
    <location>
        <begin position="1"/>
        <end position="56"/>
    </location>
</feature>
<evidence type="ECO:0000256" key="2">
    <source>
        <dbReference type="ARBA" id="ARBA00023004"/>
    </source>
</evidence>
<evidence type="ECO:0000256" key="3">
    <source>
        <dbReference type="ARBA" id="ARBA00023014"/>
    </source>
</evidence>
<dbReference type="InterPro" id="IPR040086">
    <property type="entry name" value="MJ0683-like"/>
</dbReference>
<feature type="domain" description="Elp3/MiaA/NifB-like radical SAM core" evidence="5">
    <location>
        <begin position="78"/>
        <end position="301"/>
    </location>
</feature>
<comment type="caution">
    <text evidence="6">The sequence shown here is derived from an EMBL/GenBank/DDBJ whole genome shotgun (WGS) entry which is preliminary data.</text>
</comment>
<name>A0ABT5MSI8_9BURK</name>
<reference evidence="6 7" key="1">
    <citation type="submission" date="2023-02" db="EMBL/GenBank/DDBJ databases">
        <title>Bacterial whole genomic sequence of Curvibacter sp. HBC61.</title>
        <authorList>
            <person name="Le V."/>
            <person name="Ko S.-R."/>
            <person name="Ahn C.-Y."/>
            <person name="Oh H.-M."/>
        </authorList>
    </citation>
    <scope>NUCLEOTIDE SEQUENCE [LARGE SCALE GENOMIC DNA]</scope>
    <source>
        <strain evidence="6 7">HBC61</strain>
    </source>
</reference>
<evidence type="ECO:0000256" key="1">
    <source>
        <dbReference type="ARBA" id="ARBA00022723"/>
    </source>
</evidence>
<dbReference type="SFLD" id="SFLDS00029">
    <property type="entry name" value="Radical_SAM"/>
    <property type="match status" value="1"/>
</dbReference>
<dbReference type="CDD" id="cd01335">
    <property type="entry name" value="Radical_SAM"/>
    <property type="match status" value="1"/>
</dbReference>
<dbReference type="PANTHER" id="PTHR43432:SF3">
    <property type="entry name" value="SLR0285 PROTEIN"/>
    <property type="match status" value="1"/>
</dbReference>
<dbReference type="Gene3D" id="3.80.30.30">
    <property type="match status" value="1"/>
</dbReference>
<evidence type="ECO:0000259" key="5">
    <source>
        <dbReference type="SMART" id="SM00729"/>
    </source>
</evidence>
<dbReference type="EMBL" id="JAQSIP010000001">
    <property type="protein sequence ID" value="MDD0837015.1"/>
    <property type="molecule type" value="Genomic_DNA"/>
</dbReference>
<dbReference type="PANTHER" id="PTHR43432">
    <property type="entry name" value="SLR0285 PROTEIN"/>
    <property type="match status" value="1"/>
</dbReference>
<evidence type="ECO:0000313" key="6">
    <source>
        <dbReference type="EMBL" id="MDD0837015.1"/>
    </source>
</evidence>
<dbReference type="InterPro" id="IPR007197">
    <property type="entry name" value="rSAM"/>
</dbReference>
<keyword evidence="3" id="KW-0411">Iron-sulfur</keyword>
<protein>
    <submittedName>
        <fullName evidence="6">PA0069 family radical SAM protein</fullName>
    </submittedName>
</protein>
<dbReference type="SUPFAM" id="SSF102114">
    <property type="entry name" value="Radical SAM enzymes"/>
    <property type="match status" value="1"/>
</dbReference>
<dbReference type="Proteomes" id="UP001528673">
    <property type="component" value="Unassembled WGS sequence"/>
</dbReference>
<keyword evidence="1" id="KW-0479">Metal-binding</keyword>
<dbReference type="InterPro" id="IPR058240">
    <property type="entry name" value="rSAM_sf"/>
</dbReference>
<dbReference type="NCBIfam" id="NF033668">
    <property type="entry name" value="rSAM_PA0069"/>
    <property type="match status" value="1"/>
</dbReference>
<accession>A0ABT5MSI8</accession>
<keyword evidence="7" id="KW-1185">Reference proteome</keyword>
<dbReference type="RefSeq" id="WP_273947838.1">
    <property type="nucleotide sequence ID" value="NZ_JAQSIP010000001.1"/>
</dbReference>
<feature type="region of interest" description="Disordered" evidence="4">
    <location>
        <begin position="363"/>
        <end position="383"/>
    </location>
</feature>
<keyword evidence="2" id="KW-0408">Iron</keyword>
<sequence>MEEFSAPVWVSRPPAAPKGRGAAEGMAHRFERDQREAVDDGWPGDEAEAPAPRAVPTRILTETTRSALTRNDSPDIAFDQAINPYRGCEHGCSYCYARPSHSYLGLSPGLDFETQIVAKHQLPGLLAQALSRPSYVPRLTNVGSATDCYQPVERELQLTRRLIEVFQRHRHPFSIITKSSLVERDLDLLVPLARQGLVAVYITITTLDRDLARRMEPRAASPQRRLRTLQTLAEAGIPVGVSVAPQIPFLNEDMEQVLAAAAAVGARSAFYTVLRLPWELSPLFQQWLQQHYPDRAERVMARVRDFRGGQDYRSDFKTRMKGQGLWADLLSQRFHKACARLGLNLERHALDLSQFVHDPDAAQRQPGLFDDVPQTAEAKGPLAPSLAAPALPLRAG</sequence>
<gene>
    <name evidence="6" type="ORF">PSQ40_00375</name>
</gene>
<organism evidence="6 7">
    <name type="scientific">Curvibacter cyanobacteriorum</name>
    <dbReference type="NCBI Taxonomy" id="3026422"/>
    <lineage>
        <taxon>Bacteria</taxon>
        <taxon>Pseudomonadati</taxon>
        <taxon>Pseudomonadota</taxon>
        <taxon>Betaproteobacteria</taxon>
        <taxon>Burkholderiales</taxon>
        <taxon>Comamonadaceae</taxon>
        <taxon>Curvibacter</taxon>
    </lineage>
</organism>
<evidence type="ECO:0000313" key="7">
    <source>
        <dbReference type="Proteomes" id="UP001528673"/>
    </source>
</evidence>